<dbReference type="AlphaFoldDB" id="A0A326RUB0"/>
<keyword evidence="4" id="KW-1133">Transmembrane helix</keyword>
<dbReference type="Gene3D" id="3.90.550.10">
    <property type="entry name" value="Spore Coat Polysaccharide Biosynthesis Protein SpsA, Chain A"/>
    <property type="match status" value="1"/>
</dbReference>
<evidence type="ECO:0000259" key="5">
    <source>
        <dbReference type="Pfam" id="PF00535"/>
    </source>
</evidence>
<evidence type="ECO:0000256" key="2">
    <source>
        <dbReference type="ARBA" id="ARBA00022676"/>
    </source>
</evidence>
<protein>
    <recommendedName>
        <fullName evidence="5">Glycosyltransferase 2-like domain-containing protein</fullName>
    </recommendedName>
</protein>
<dbReference type="Pfam" id="PF00535">
    <property type="entry name" value="Glycos_transf_2"/>
    <property type="match status" value="1"/>
</dbReference>
<dbReference type="PANTHER" id="PTHR43179:SF12">
    <property type="entry name" value="GALACTOFURANOSYLTRANSFERASE GLFT2"/>
    <property type="match status" value="1"/>
</dbReference>
<gene>
    <name evidence="6" type="ORF">CLV31_104161</name>
</gene>
<dbReference type="InterPro" id="IPR001173">
    <property type="entry name" value="Glyco_trans_2-like"/>
</dbReference>
<keyword evidence="2" id="KW-0328">Glycosyltransferase</keyword>
<feature type="domain" description="Glycosyltransferase 2-like" evidence="5">
    <location>
        <begin position="6"/>
        <end position="114"/>
    </location>
</feature>
<evidence type="ECO:0000313" key="7">
    <source>
        <dbReference type="Proteomes" id="UP000248917"/>
    </source>
</evidence>
<comment type="similarity">
    <text evidence="1">Belongs to the glycosyltransferase 2 family.</text>
</comment>
<evidence type="ECO:0000313" key="6">
    <source>
        <dbReference type="EMBL" id="PZV84510.1"/>
    </source>
</evidence>
<keyword evidence="7" id="KW-1185">Reference proteome</keyword>
<organism evidence="6 7">
    <name type="scientific">Algoriphagus aquaeductus</name>
    <dbReference type="NCBI Taxonomy" id="475299"/>
    <lineage>
        <taxon>Bacteria</taxon>
        <taxon>Pseudomonadati</taxon>
        <taxon>Bacteroidota</taxon>
        <taxon>Cytophagia</taxon>
        <taxon>Cytophagales</taxon>
        <taxon>Cyclobacteriaceae</taxon>
        <taxon>Algoriphagus</taxon>
    </lineage>
</organism>
<proteinExistence type="inferred from homology"/>
<sequence length="333" mass="37533">MKTCAIVILNYNGEEVLKTFLPSVVQFSTHDIWVIDNASTDGSLVFLEQTFPQISLIRLQANFGYAGGYNWGLESIKGEYEFLILLNSDVEVTSGWDAGLVGFLEGNPDYAAVQPKILSWKERGVFDYAGAGGGFLDALGYPYCRGRLWNHLEKDLGQYDDTIVVDWASGACLAIRGKDFFAMEGFDAHFFAHMEEIDLCWRLRKAGRKIGYLGAVPVFHQGGATLDRASPQKLYLNIRNSLSMLYKNEPGYRFMWIFMAKGFLEALGALGFLLSGKRENAQAIMKGYADFWRRKSLIQKQKKEPVREIPRSGPVNFLLGNVWLLGVRRFSDL</sequence>
<keyword evidence="4" id="KW-0812">Transmembrane</keyword>
<evidence type="ECO:0000256" key="4">
    <source>
        <dbReference type="SAM" id="Phobius"/>
    </source>
</evidence>
<dbReference type="OrthoDB" id="9771846at2"/>
<accession>A0A326RUB0</accession>
<keyword evidence="4" id="KW-0472">Membrane</keyword>
<dbReference type="SUPFAM" id="SSF53448">
    <property type="entry name" value="Nucleotide-diphospho-sugar transferases"/>
    <property type="match status" value="1"/>
</dbReference>
<dbReference type="InterPro" id="IPR029044">
    <property type="entry name" value="Nucleotide-diphossugar_trans"/>
</dbReference>
<evidence type="ECO:0000256" key="3">
    <source>
        <dbReference type="ARBA" id="ARBA00022679"/>
    </source>
</evidence>
<evidence type="ECO:0000256" key="1">
    <source>
        <dbReference type="ARBA" id="ARBA00006739"/>
    </source>
</evidence>
<dbReference type="RefSeq" id="WP_111392181.1">
    <property type="nucleotide sequence ID" value="NZ_QKTX01000004.1"/>
</dbReference>
<dbReference type="EMBL" id="QKTX01000004">
    <property type="protein sequence ID" value="PZV84510.1"/>
    <property type="molecule type" value="Genomic_DNA"/>
</dbReference>
<dbReference type="CDD" id="cd04186">
    <property type="entry name" value="GT_2_like_c"/>
    <property type="match status" value="1"/>
</dbReference>
<dbReference type="GO" id="GO:0016757">
    <property type="term" value="F:glycosyltransferase activity"/>
    <property type="evidence" value="ECO:0007669"/>
    <property type="project" value="UniProtKB-KW"/>
</dbReference>
<dbReference type="Proteomes" id="UP000248917">
    <property type="component" value="Unassembled WGS sequence"/>
</dbReference>
<name>A0A326RUB0_9BACT</name>
<comment type="caution">
    <text evidence="6">The sequence shown here is derived from an EMBL/GenBank/DDBJ whole genome shotgun (WGS) entry which is preliminary data.</text>
</comment>
<feature type="transmembrane region" description="Helical" evidence="4">
    <location>
        <begin position="254"/>
        <end position="276"/>
    </location>
</feature>
<keyword evidence="3" id="KW-0808">Transferase</keyword>
<reference evidence="6 7" key="1">
    <citation type="submission" date="2018-06" db="EMBL/GenBank/DDBJ databases">
        <title>Genomic Encyclopedia of Archaeal and Bacterial Type Strains, Phase II (KMG-II): from individual species to whole genera.</title>
        <authorList>
            <person name="Goeker M."/>
        </authorList>
    </citation>
    <scope>NUCLEOTIDE SEQUENCE [LARGE SCALE GENOMIC DNA]</scope>
    <source>
        <strain evidence="6 7">T4</strain>
    </source>
</reference>
<dbReference type="PANTHER" id="PTHR43179">
    <property type="entry name" value="RHAMNOSYLTRANSFERASE WBBL"/>
    <property type="match status" value="1"/>
</dbReference>